<dbReference type="Proteomes" id="UP000714618">
    <property type="component" value="Unassembled WGS sequence"/>
</dbReference>
<dbReference type="AlphaFoldDB" id="A0A9N8JGA7"/>
<gene>
    <name evidence="1" type="ORF">AWRI4233_LOCUS1086</name>
</gene>
<reference evidence="1" key="1">
    <citation type="submission" date="2020-06" db="EMBL/GenBank/DDBJ databases">
        <authorList>
            <person name="Onetto C."/>
        </authorList>
    </citation>
    <scope>NUCLEOTIDE SEQUENCE</scope>
</reference>
<keyword evidence="2" id="KW-1185">Reference proteome</keyword>
<name>A0A9N8JGA7_9PEZI</name>
<evidence type="ECO:0000313" key="2">
    <source>
        <dbReference type="Proteomes" id="UP000714618"/>
    </source>
</evidence>
<accession>A0A9N8JGA7</accession>
<protein>
    <submittedName>
        <fullName evidence="1">Uncharacterized protein</fullName>
    </submittedName>
</protein>
<evidence type="ECO:0000313" key="1">
    <source>
        <dbReference type="EMBL" id="CAD0086840.1"/>
    </source>
</evidence>
<sequence>MRRTLKGKQTPLSSELVAGIARLVASLGMEVDTSPAIIAKLVCEVIHGWCIVLPVQSADAWLAEAAVFAHSFIDSQDCVVVGYEEKYFTAISEAFLAGARTSTKSWIAHIELNQGQAEAQDIIDRAVRVGLLSTEEKFSRSTV</sequence>
<comment type="caution">
    <text evidence="1">The sequence shown here is derived from an EMBL/GenBank/DDBJ whole genome shotgun (WGS) entry which is preliminary data.</text>
</comment>
<dbReference type="EMBL" id="CAIJEO010000002">
    <property type="protein sequence ID" value="CAD0086840.1"/>
    <property type="molecule type" value="Genomic_DNA"/>
</dbReference>
<proteinExistence type="predicted"/>
<dbReference type="OrthoDB" id="5397734at2759"/>
<organism evidence="1 2">
    <name type="scientific">Aureobasidium mustum</name>
    <dbReference type="NCBI Taxonomy" id="2773714"/>
    <lineage>
        <taxon>Eukaryota</taxon>
        <taxon>Fungi</taxon>
        <taxon>Dikarya</taxon>
        <taxon>Ascomycota</taxon>
        <taxon>Pezizomycotina</taxon>
        <taxon>Dothideomycetes</taxon>
        <taxon>Dothideomycetidae</taxon>
        <taxon>Dothideales</taxon>
        <taxon>Saccotheciaceae</taxon>
        <taxon>Aureobasidium</taxon>
    </lineage>
</organism>